<keyword evidence="2" id="KW-1185">Reference proteome</keyword>
<evidence type="ECO:0000313" key="2">
    <source>
        <dbReference type="Proteomes" id="UP000248863"/>
    </source>
</evidence>
<comment type="caution">
    <text evidence="1">The sequence shown here is derived from an EMBL/GenBank/DDBJ whole genome shotgun (WGS) entry which is preliminary data.</text>
</comment>
<dbReference type="EMBL" id="NPEU01000182">
    <property type="protein sequence ID" value="RAI37470.1"/>
    <property type="molecule type" value="Genomic_DNA"/>
</dbReference>
<dbReference type="RefSeq" id="WP_111358134.1">
    <property type="nucleotide sequence ID" value="NZ_NHSK01000051.1"/>
</dbReference>
<sequence length="61" mass="7208">MRVLLGGEEFPESVLTDPDHVVMRLFLDRARARTDAPAKTLIERWRHDLAVKRRNLRNRRG</sequence>
<accession>A0A327KFA5</accession>
<gene>
    <name evidence="1" type="ORF">CH338_15950</name>
</gene>
<protein>
    <submittedName>
        <fullName evidence="1">Uncharacterized protein</fullName>
    </submittedName>
</protein>
<reference evidence="1 2" key="1">
    <citation type="submission" date="2017-07" db="EMBL/GenBank/DDBJ databases">
        <title>Draft Genome Sequences of Select Purple Nonsulfur Bacteria.</title>
        <authorList>
            <person name="Lasarre B."/>
            <person name="Mckinlay J.B."/>
        </authorList>
    </citation>
    <scope>NUCLEOTIDE SEQUENCE [LARGE SCALE GENOMIC DNA]</scope>
    <source>
        <strain evidence="1 2">DSM 11907</strain>
    </source>
</reference>
<dbReference type="Proteomes" id="UP000248863">
    <property type="component" value="Unassembled WGS sequence"/>
</dbReference>
<proteinExistence type="predicted"/>
<evidence type="ECO:0000313" key="1">
    <source>
        <dbReference type="EMBL" id="RAI37470.1"/>
    </source>
</evidence>
<dbReference type="AlphaFoldDB" id="A0A327KFA5"/>
<organism evidence="1 2">
    <name type="scientific">Rhodoplanes elegans</name>
    <dbReference type="NCBI Taxonomy" id="29408"/>
    <lineage>
        <taxon>Bacteria</taxon>
        <taxon>Pseudomonadati</taxon>
        <taxon>Pseudomonadota</taxon>
        <taxon>Alphaproteobacteria</taxon>
        <taxon>Hyphomicrobiales</taxon>
        <taxon>Nitrobacteraceae</taxon>
        <taxon>Rhodoplanes</taxon>
    </lineage>
</organism>
<name>A0A327KFA5_9BRAD</name>